<comment type="caution">
    <text evidence="3">The sequence shown here is derived from an EMBL/GenBank/DDBJ whole genome shotgun (WGS) entry which is preliminary data.</text>
</comment>
<dbReference type="InterPro" id="IPR036582">
    <property type="entry name" value="Mao_N_sf"/>
</dbReference>
<dbReference type="AlphaFoldDB" id="A0A2W1LFK7"/>
<name>A0A2W1LFK7_9BACL</name>
<feature type="domain" description="Copper amine oxidase-like N-terminal" evidence="1">
    <location>
        <begin position="811"/>
        <end position="918"/>
    </location>
</feature>
<dbReference type="RefSeq" id="WP_111144789.1">
    <property type="nucleotide sequence ID" value="NZ_QKRB01000006.1"/>
</dbReference>
<dbReference type="Proteomes" id="UP000249522">
    <property type="component" value="Unassembled WGS sequence"/>
</dbReference>
<dbReference type="Gene3D" id="2.60.40.1080">
    <property type="match status" value="1"/>
</dbReference>
<proteinExistence type="predicted"/>
<sequence length="919" mass="96493">MHRLEHHSSGNGPQRPAKRKKAAKTLLVLALGSALLVQPGASGILPGTGAALGGTAVAAVESEQLKLLAENIITSGAIRKDYKWTSIRSGETDTANIHVIEVDLTNPYVQLNAMNGNSSGLPGKATVMKMAKETGAVAGINADFFDTGSSEAVPFGAQITSGKIVKSPKRIEGMYMFAVTADKVPMVDQFTFEGTVTAANGAAFPLTGINESSYRMAPDNAYSHANALYIYTSNWTAAQRPNTALSATSPTEVLVQNGIVTQIAENASLAANAPADGYILRAHGTAAKFVRENLTVGSPVQSDYQLKSMTTGKSYADSAFQFMVGGHTILVNEGKAASYSRSVSGISPNSDRARTAAGYSRDGKKVYLITAEDFGSSKGMTLSELQSVMVKLGVWKGVNLDGGGSTTMIDRPLGEFNIKLSHPTEDNSGGTYQRPVVNGIGIYTLAPKGSVKGITASGKQTLFIGEQAAYSVKAYDTYYNPVDPTGISASWSIDQTAVAKVNNGTVTGIKPGEVNLTVKSGSGSSKLPIEVIGEAKINKMTINASSTVLAPGSSIQVPVTAVLANGQAYIVPAASLKWEFIGFTGSVKDGILTVDTVKPDTKAGYVIARYDGYSAVLVMSAGGTTEQTLDDFEKVSYGITGSATPSGVKSSVQLVAGYSGRETSKVLKFSYDFQGSTENKTKAAYAVLNSSGGGIPISGSPNGFSLDVYGDAGRNWLRATLVDAGGKEHLVTLADAISWTGWKTVKAALPSSGIAYPVKLKNLYVVTLAEGQDEREPSGELAFDNIKVQYPAAAAPSTSKVVLKLGSKSATVNGEKAKLDVAPVVLKGVTYLPLRFVADTMGGQVAWDQAAKRATAIRGERLLDMWLGKKAFVINGVRNEADQSPIVRDGRTLVPVRLVSEQLGMNVKWEGTTKTITIQ</sequence>
<accession>A0A2W1LFK7</accession>
<dbReference type="PANTHER" id="PTHR40446">
    <property type="entry name" value="N-ACETYLGLUCOSAMINE-1-PHOSPHODIESTER ALPHA-N-ACETYLGLUCOSAMINIDASE"/>
    <property type="match status" value="1"/>
</dbReference>
<dbReference type="InterPro" id="IPR008964">
    <property type="entry name" value="Invasin/intimin_cell_adhesion"/>
</dbReference>
<dbReference type="InterPro" id="IPR018711">
    <property type="entry name" value="NAGPA"/>
</dbReference>
<evidence type="ECO:0000313" key="4">
    <source>
        <dbReference type="Proteomes" id="UP000249522"/>
    </source>
</evidence>
<protein>
    <submittedName>
        <fullName evidence="3">Copper amine oxidase</fullName>
    </submittedName>
</protein>
<dbReference type="EMBL" id="QKRB01000006">
    <property type="protein sequence ID" value="PZD97826.1"/>
    <property type="molecule type" value="Genomic_DNA"/>
</dbReference>
<dbReference type="InterPro" id="IPR012854">
    <property type="entry name" value="Cu_amine_oxidase-like_N"/>
</dbReference>
<dbReference type="PANTHER" id="PTHR40446:SF2">
    <property type="entry name" value="N-ACETYLGLUCOSAMINE-1-PHOSPHODIESTER ALPHA-N-ACETYLGLUCOSAMINIDASE"/>
    <property type="match status" value="1"/>
</dbReference>
<reference evidence="3 4" key="1">
    <citation type="submission" date="2018-06" db="EMBL/GenBank/DDBJ databases">
        <title>Paenibacillus imtechensis sp. nov.</title>
        <authorList>
            <person name="Pinnaka A.K."/>
            <person name="Singh H."/>
            <person name="Kaur M."/>
        </authorList>
    </citation>
    <scope>NUCLEOTIDE SEQUENCE [LARGE SCALE GENOMIC DNA]</scope>
    <source>
        <strain evidence="3 4">SMB1</strain>
    </source>
</reference>
<evidence type="ECO:0000259" key="2">
    <source>
        <dbReference type="Pfam" id="PF09992"/>
    </source>
</evidence>
<dbReference type="SUPFAM" id="SSF55383">
    <property type="entry name" value="Copper amine oxidase, domain N"/>
    <property type="match status" value="1"/>
</dbReference>
<evidence type="ECO:0000259" key="1">
    <source>
        <dbReference type="Pfam" id="PF07833"/>
    </source>
</evidence>
<keyword evidence="4" id="KW-1185">Reference proteome</keyword>
<evidence type="ECO:0000313" key="3">
    <source>
        <dbReference type="EMBL" id="PZD97826.1"/>
    </source>
</evidence>
<dbReference type="SUPFAM" id="SSF49373">
    <property type="entry name" value="Invasin/intimin cell-adhesion fragments"/>
    <property type="match status" value="1"/>
</dbReference>
<feature type="domain" description="Phosphodiester glycosidase" evidence="2">
    <location>
        <begin position="252"/>
        <end position="443"/>
    </location>
</feature>
<gene>
    <name evidence="3" type="ORF">DNH61_00775</name>
</gene>
<organism evidence="3 4">
    <name type="scientific">Paenibacillus sambharensis</name>
    <dbReference type="NCBI Taxonomy" id="1803190"/>
    <lineage>
        <taxon>Bacteria</taxon>
        <taxon>Bacillati</taxon>
        <taxon>Bacillota</taxon>
        <taxon>Bacilli</taxon>
        <taxon>Bacillales</taxon>
        <taxon>Paenibacillaceae</taxon>
        <taxon>Paenibacillus</taxon>
    </lineage>
</organism>
<dbReference type="OrthoDB" id="9809781at2"/>
<dbReference type="Pfam" id="PF09992">
    <property type="entry name" value="NAGPA"/>
    <property type="match status" value="1"/>
</dbReference>
<dbReference type="Gene3D" id="3.30.457.10">
    <property type="entry name" value="Copper amine oxidase-like, N-terminal domain"/>
    <property type="match status" value="1"/>
</dbReference>
<dbReference type="Pfam" id="PF07833">
    <property type="entry name" value="Cu_amine_oxidN1"/>
    <property type="match status" value="1"/>
</dbReference>